<protein>
    <submittedName>
        <fullName evidence="5">4-aminobutyrate aminotransferase</fullName>
        <ecNumber evidence="5">2.6.1.19</ecNumber>
    </submittedName>
</protein>
<dbReference type="PIRSF" id="PIRSF000521">
    <property type="entry name" value="Transaminase_4ab_Lys_Orn"/>
    <property type="match status" value="1"/>
</dbReference>
<dbReference type="RefSeq" id="WP_036816800.1">
    <property type="nucleotide sequence ID" value="NZ_AVBF01000008.1"/>
</dbReference>
<accession>A0A0A2TX36</accession>
<sequence>MSNHVRHGEGDVNQSPLRSHWMASHQKDTTDWLQEDETYFLHQSLSTPCLDVLEGAQGATITTLEGKELYDFHGNAVHQVGFQHPHVIESMKKQLDTLSFSTRRYTNKPAIQLAKKLAELAPGSLSKSLFAPGATSAIGMALKLARIATGKHKTISMWESFHGASMDALSVGGEAHFRRQIGPLLPGVIHVPPIQTYRPLWEGASLDDRQLASYIEYILSQDEDIGAIVMETIRNTDVQIPSQAFMEKIRELCNTYNVKLIFDETAIGFGRTGTWFAFEQYNITPDMVVLGKGFGGAAFPMAALLADEALDIAHDTSLGHFTHEKSPVGAAASLATIEVMEQEQLLSKTKAFEHIMRERLEGMKNQFEIIGDVRGLGLLFAVELVQDRVTKQKATKEVEEMMYKCLELGLSFKVSKGNVLQLCPPLTITEQQLHEALDRLEASLMPHRKE</sequence>
<evidence type="ECO:0000256" key="4">
    <source>
        <dbReference type="SAM" id="MobiDB-lite"/>
    </source>
</evidence>
<comment type="similarity">
    <text evidence="1 3">Belongs to the class-III pyridoxal-phosphate-dependent aminotransferase family.</text>
</comment>
<dbReference type="SUPFAM" id="SSF53383">
    <property type="entry name" value="PLP-dependent transferases"/>
    <property type="match status" value="1"/>
</dbReference>
<dbReference type="Proteomes" id="UP000030147">
    <property type="component" value="Unassembled WGS sequence"/>
</dbReference>
<dbReference type="NCBIfam" id="NF004755">
    <property type="entry name" value="PRK06082.1"/>
    <property type="match status" value="1"/>
</dbReference>
<evidence type="ECO:0000313" key="5">
    <source>
        <dbReference type="EMBL" id="KGP73805.1"/>
    </source>
</evidence>
<reference evidence="5 6" key="1">
    <citation type="journal article" date="2015" name="Stand. Genomic Sci.">
        <title>High quality draft genome sequence of the moderately halophilic bacterium Pontibacillus yanchengensis Y32(T) and comparison among Pontibacillus genomes.</title>
        <authorList>
            <person name="Huang J."/>
            <person name="Qiao Z.X."/>
            <person name="Tang J.W."/>
            <person name="Wang G."/>
        </authorList>
    </citation>
    <scope>NUCLEOTIDE SEQUENCE [LARGE SCALE GENOMIC DNA]</scope>
    <source>
        <strain evidence="5 6">Y32</strain>
    </source>
</reference>
<feature type="region of interest" description="Disordered" evidence="4">
    <location>
        <begin position="1"/>
        <end position="23"/>
    </location>
</feature>
<keyword evidence="5" id="KW-0808">Transferase</keyword>
<evidence type="ECO:0000256" key="2">
    <source>
        <dbReference type="ARBA" id="ARBA00022898"/>
    </source>
</evidence>
<keyword evidence="5" id="KW-0032">Aminotransferase</keyword>
<dbReference type="InterPro" id="IPR005814">
    <property type="entry name" value="Aminotrans_3"/>
</dbReference>
<dbReference type="PANTHER" id="PTHR43094:SF1">
    <property type="entry name" value="AMINOTRANSFERASE CLASS-III"/>
    <property type="match status" value="1"/>
</dbReference>
<dbReference type="PANTHER" id="PTHR43094">
    <property type="entry name" value="AMINOTRANSFERASE"/>
    <property type="match status" value="1"/>
</dbReference>
<evidence type="ECO:0000256" key="3">
    <source>
        <dbReference type="RuleBase" id="RU003560"/>
    </source>
</evidence>
<organism evidence="5 6">
    <name type="scientific">Pontibacillus yanchengensis Y32</name>
    <dbReference type="NCBI Taxonomy" id="1385514"/>
    <lineage>
        <taxon>Bacteria</taxon>
        <taxon>Bacillati</taxon>
        <taxon>Bacillota</taxon>
        <taxon>Bacilli</taxon>
        <taxon>Bacillales</taxon>
        <taxon>Bacillaceae</taxon>
        <taxon>Pontibacillus</taxon>
    </lineage>
</organism>
<evidence type="ECO:0000256" key="1">
    <source>
        <dbReference type="ARBA" id="ARBA00008954"/>
    </source>
</evidence>
<feature type="compositionally biased region" description="Basic and acidic residues" evidence="4">
    <location>
        <begin position="1"/>
        <end position="10"/>
    </location>
</feature>
<dbReference type="eggNOG" id="COG0160">
    <property type="taxonomic scope" value="Bacteria"/>
</dbReference>
<dbReference type="CDD" id="cd00610">
    <property type="entry name" value="OAT_like"/>
    <property type="match status" value="1"/>
</dbReference>
<dbReference type="OrthoDB" id="9807885at2"/>
<dbReference type="Gene3D" id="3.90.1150.10">
    <property type="entry name" value="Aspartate Aminotransferase, domain 1"/>
    <property type="match status" value="1"/>
</dbReference>
<dbReference type="InterPro" id="IPR015422">
    <property type="entry name" value="PyrdxlP-dep_Trfase_small"/>
</dbReference>
<dbReference type="GO" id="GO:0030170">
    <property type="term" value="F:pyridoxal phosphate binding"/>
    <property type="evidence" value="ECO:0007669"/>
    <property type="project" value="InterPro"/>
</dbReference>
<dbReference type="EC" id="2.6.1.19" evidence="5"/>
<proteinExistence type="inferred from homology"/>
<dbReference type="InterPro" id="IPR015421">
    <property type="entry name" value="PyrdxlP-dep_Trfase_major"/>
</dbReference>
<name>A0A0A2TX36_9BACI</name>
<dbReference type="EMBL" id="AVBF01000008">
    <property type="protein sequence ID" value="KGP73805.1"/>
    <property type="molecule type" value="Genomic_DNA"/>
</dbReference>
<evidence type="ECO:0000313" key="6">
    <source>
        <dbReference type="Proteomes" id="UP000030147"/>
    </source>
</evidence>
<keyword evidence="6" id="KW-1185">Reference proteome</keyword>
<dbReference type="Pfam" id="PF00202">
    <property type="entry name" value="Aminotran_3"/>
    <property type="match status" value="1"/>
</dbReference>
<dbReference type="STRING" id="1385514.N782_01350"/>
<dbReference type="Gene3D" id="3.40.640.10">
    <property type="entry name" value="Type I PLP-dependent aspartate aminotransferase-like (Major domain)"/>
    <property type="match status" value="1"/>
</dbReference>
<dbReference type="InterPro" id="IPR015424">
    <property type="entry name" value="PyrdxlP-dep_Trfase"/>
</dbReference>
<dbReference type="GO" id="GO:0034386">
    <property type="term" value="F:4-aminobutyrate:2-oxoglutarate transaminase activity"/>
    <property type="evidence" value="ECO:0007669"/>
    <property type="project" value="UniProtKB-EC"/>
</dbReference>
<comment type="caution">
    <text evidence="5">The sequence shown here is derived from an EMBL/GenBank/DDBJ whole genome shotgun (WGS) entry which is preliminary data.</text>
</comment>
<dbReference type="AlphaFoldDB" id="A0A0A2TX36"/>
<gene>
    <name evidence="5" type="ORF">N782_01350</name>
</gene>
<keyword evidence="2 3" id="KW-0663">Pyridoxal phosphate</keyword>